<dbReference type="GO" id="GO:0008641">
    <property type="term" value="F:ubiquitin-like modifier activating enzyme activity"/>
    <property type="evidence" value="ECO:0007669"/>
    <property type="project" value="InterPro"/>
</dbReference>
<dbReference type="Proteomes" id="UP000728185">
    <property type="component" value="Unassembled WGS sequence"/>
</dbReference>
<feature type="region of interest" description="Disordered" evidence="1">
    <location>
        <begin position="151"/>
        <end position="178"/>
    </location>
</feature>
<keyword evidence="3" id="KW-1185">Reference proteome</keyword>
<organism evidence="2 3">
    <name type="scientific">Fasciolopsis buskii</name>
    <dbReference type="NCBI Taxonomy" id="27845"/>
    <lineage>
        <taxon>Eukaryota</taxon>
        <taxon>Metazoa</taxon>
        <taxon>Spiralia</taxon>
        <taxon>Lophotrochozoa</taxon>
        <taxon>Platyhelminthes</taxon>
        <taxon>Trematoda</taxon>
        <taxon>Digenea</taxon>
        <taxon>Plagiorchiida</taxon>
        <taxon>Echinostomata</taxon>
        <taxon>Echinostomatoidea</taxon>
        <taxon>Fasciolidae</taxon>
        <taxon>Fasciolopsis</taxon>
    </lineage>
</organism>
<evidence type="ECO:0000256" key="1">
    <source>
        <dbReference type="SAM" id="MobiDB-lite"/>
    </source>
</evidence>
<dbReference type="InterPro" id="IPR035985">
    <property type="entry name" value="Ubiquitin-activating_enz"/>
</dbReference>
<reference evidence="2" key="1">
    <citation type="submission" date="2019-05" db="EMBL/GenBank/DDBJ databases">
        <title>Annotation for the trematode Fasciolopsis buski.</title>
        <authorList>
            <person name="Choi Y.-J."/>
        </authorList>
    </citation>
    <scope>NUCLEOTIDE SEQUENCE</scope>
    <source>
        <strain evidence="2">HT</strain>
        <tissue evidence="2">Whole worm</tissue>
    </source>
</reference>
<sequence length="272" mass="30827">SSYLCPTSRSLYYTSVRNAAFLRVVRSRSLEEEMKLSPARSEDLGEHGCKKVMRRSCCNRSHQQQSSLETITVYLLSVVLTDRSPDRHTLVILVISRLHFSSALIPTHKENDAMLWYIVLRGASSFLMETGRWPGSPVPYTVRAKKTSELAGDQFSEPARNTVDRPSSESDSHQQITNPVRDTKHLMDSDLPAFRTHLNRVLRSFGITPNRISWDYVNEMCRFGGGELHSVSAFMGGIVAQEVIKLITHQFVPISKPLVYNAITQRVELLDF</sequence>
<dbReference type="AlphaFoldDB" id="A0A8E0RMQ3"/>
<evidence type="ECO:0000313" key="3">
    <source>
        <dbReference type="Proteomes" id="UP000728185"/>
    </source>
</evidence>
<accession>A0A8E0RMQ3</accession>
<comment type="caution">
    <text evidence="2">The sequence shown here is derived from an EMBL/GenBank/DDBJ whole genome shotgun (WGS) entry which is preliminary data.</text>
</comment>
<dbReference type="SUPFAM" id="SSF69572">
    <property type="entry name" value="Activating enzymes of the ubiquitin-like proteins"/>
    <property type="match status" value="1"/>
</dbReference>
<name>A0A8E0RMQ3_9TREM</name>
<gene>
    <name evidence="2" type="ORF">FBUS_09804</name>
</gene>
<feature type="non-terminal residue" evidence="2">
    <location>
        <position position="1"/>
    </location>
</feature>
<feature type="compositionally biased region" description="Basic and acidic residues" evidence="1">
    <location>
        <begin position="162"/>
        <end position="172"/>
    </location>
</feature>
<dbReference type="OrthoDB" id="1708823at2759"/>
<protein>
    <submittedName>
        <fullName evidence="2">NEDD8-activating enzyme E1 regulatory subunit</fullName>
    </submittedName>
</protein>
<dbReference type="Gene3D" id="3.40.50.720">
    <property type="entry name" value="NAD(P)-binding Rossmann-like Domain"/>
    <property type="match status" value="1"/>
</dbReference>
<proteinExistence type="predicted"/>
<dbReference type="EMBL" id="LUCM01008900">
    <property type="protein sequence ID" value="KAA0187732.1"/>
    <property type="molecule type" value="Genomic_DNA"/>
</dbReference>
<evidence type="ECO:0000313" key="2">
    <source>
        <dbReference type="EMBL" id="KAA0187732.1"/>
    </source>
</evidence>